<dbReference type="InterPro" id="IPR001817">
    <property type="entry name" value="Vasoprsn_rcpt"/>
</dbReference>
<comment type="subcellular location">
    <subcellularLocation>
        <location evidence="1 10">Cell membrane</location>
        <topology evidence="1 10">Multi-pass membrane protein</topology>
    </subcellularLocation>
</comment>
<evidence type="ECO:0000256" key="10">
    <source>
        <dbReference type="RuleBase" id="RU046427"/>
    </source>
</evidence>
<feature type="transmembrane region" description="Helical" evidence="10">
    <location>
        <begin position="263"/>
        <end position="284"/>
    </location>
</feature>
<name>A0A834XRL3_APHGI</name>
<keyword evidence="4 10" id="KW-1133">Transmembrane helix</keyword>
<feature type="transmembrane region" description="Helical" evidence="10">
    <location>
        <begin position="296"/>
        <end position="322"/>
    </location>
</feature>
<accession>A0A834XRL3</accession>
<keyword evidence="8 10" id="KW-0325">Glycoprotein</keyword>
<dbReference type="SUPFAM" id="SSF81321">
    <property type="entry name" value="Family A G protein-coupled receptor-like"/>
    <property type="match status" value="1"/>
</dbReference>
<evidence type="ECO:0000256" key="1">
    <source>
        <dbReference type="ARBA" id="ARBA00004651"/>
    </source>
</evidence>
<dbReference type="PANTHER" id="PTHR24241">
    <property type="entry name" value="NEUROPEPTIDE RECEPTOR-RELATED G-PROTEIN COUPLED RECEPTOR"/>
    <property type="match status" value="1"/>
</dbReference>
<evidence type="ECO:0000313" key="12">
    <source>
        <dbReference type="EMBL" id="KAF7991526.1"/>
    </source>
</evidence>
<dbReference type="PANTHER" id="PTHR24241:SF161">
    <property type="entry name" value="G-PROTEIN COUPLED RECEPTORS FAMILY 1 PROFILE DOMAIN-CONTAINING PROTEIN"/>
    <property type="match status" value="1"/>
</dbReference>
<dbReference type="EMBL" id="JACMRX010000004">
    <property type="protein sequence ID" value="KAF7991526.1"/>
    <property type="molecule type" value="Genomic_DNA"/>
</dbReference>
<keyword evidence="13" id="KW-1185">Reference proteome</keyword>
<evidence type="ECO:0000313" key="13">
    <source>
        <dbReference type="Proteomes" id="UP000639338"/>
    </source>
</evidence>
<dbReference type="Pfam" id="PF00001">
    <property type="entry name" value="7tm_1"/>
    <property type="match status" value="1"/>
</dbReference>
<dbReference type="GO" id="GO:0005000">
    <property type="term" value="F:vasopressin receptor activity"/>
    <property type="evidence" value="ECO:0007669"/>
    <property type="project" value="InterPro"/>
</dbReference>
<keyword evidence="2" id="KW-1003">Cell membrane</keyword>
<evidence type="ECO:0000259" key="11">
    <source>
        <dbReference type="PROSITE" id="PS50262"/>
    </source>
</evidence>
<dbReference type="InterPro" id="IPR017452">
    <property type="entry name" value="GPCR_Rhodpsn_7TM"/>
</dbReference>
<dbReference type="Proteomes" id="UP000639338">
    <property type="component" value="Unassembled WGS sequence"/>
</dbReference>
<comment type="similarity">
    <text evidence="10">Belongs to the G-protein coupled receptor 1 family. Vasopressin/oxytocin receptor subfamily.</text>
</comment>
<keyword evidence="9 10" id="KW-0807">Transducer</keyword>
<dbReference type="GO" id="GO:0042277">
    <property type="term" value="F:peptide binding"/>
    <property type="evidence" value="ECO:0007669"/>
    <property type="project" value="TreeGrafter"/>
</dbReference>
<evidence type="ECO:0000256" key="4">
    <source>
        <dbReference type="ARBA" id="ARBA00022989"/>
    </source>
</evidence>
<dbReference type="PRINTS" id="PR00896">
    <property type="entry name" value="VASOPRESSINR"/>
</dbReference>
<feature type="transmembrane region" description="Helical" evidence="10">
    <location>
        <begin position="62"/>
        <end position="83"/>
    </location>
</feature>
<dbReference type="PROSITE" id="PS00237">
    <property type="entry name" value="G_PROTEIN_RECEP_F1_1"/>
    <property type="match status" value="1"/>
</dbReference>
<keyword evidence="7 10" id="KW-0675">Receptor</keyword>
<keyword evidence="5 10" id="KW-0297">G-protein coupled receptor</keyword>
<evidence type="ECO:0000256" key="8">
    <source>
        <dbReference type="ARBA" id="ARBA00023180"/>
    </source>
</evidence>
<protein>
    <recommendedName>
        <fullName evidence="11">G-protein coupled receptors family 1 profile domain-containing protein</fullName>
    </recommendedName>
</protein>
<gene>
    <name evidence="12" type="ORF">HCN44_008897</name>
</gene>
<evidence type="ECO:0000256" key="6">
    <source>
        <dbReference type="ARBA" id="ARBA00023136"/>
    </source>
</evidence>
<feature type="transmembrane region" description="Helical" evidence="10">
    <location>
        <begin position="23"/>
        <end position="50"/>
    </location>
</feature>
<evidence type="ECO:0000256" key="3">
    <source>
        <dbReference type="ARBA" id="ARBA00022692"/>
    </source>
</evidence>
<feature type="transmembrane region" description="Helical" evidence="10">
    <location>
        <begin position="191"/>
        <end position="220"/>
    </location>
</feature>
<dbReference type="Gene3D" id="1.20.1070.10">
    <property type="entry name" value="Rhodopsin 7-helix transmembrane proteins"/>
    <property type="match status" value="1"/>
</dbReference>
<evidence type="ECO:0000256" key="9">
    <source>
        <dbReference type="ARBA" id="ARBA00023224"/>
    </source>
</evidence>
<dbReference type="GO" id="GO:0032870">
    <property type="term" value="P:cellular response to hormone stimulus"/>
    <property type="evidence" value="ECO:0007669"/>
    <property type="project" value="TreeGrafter"/>
</dbReference>
<dbReference type="AlphaFoldDB" id="A0A834XRL3"/>
<dbReference type="GO" id="GO:0005886">
    <property type="term" value="C:plasma membrane"/>
    <property type="evidence" value="ECO:0007669"/>
    <property type="project" value="UniProtKB-SubCell"/>
</dbReference>
<evidence type="ECO:0000256" key="7">
    <source>
        <dbReference type="ARBA" id="ARBA00023170"/>
    </source>
</evidence>
<dbReference type="PRINTS" id="PR00237">
    <property type="entry name" value="GPCRRHODOPSN"/>
</dbReference>
<dbReference type="PROSITE" id="PS50262">
    <property type="entry name" value="G_PROTEIN_RECEP_F1_2"/>
    <property type="match status" value="1"/>
</dbReference>
<keyword evidence="3 10" id="KW-0812">Transmembrane</keyword>
<feature type="transmembrane region" description="Helical" evidence="10">
    <location>
        <begin position="151"/>
        <end position="171"/>
    </location>
</feature>
<evidence type="ECO:0000256" key="5">
    <source>
        <dbReference type="ARBA" id="ARBA00023040"/>
    </source>
</evidence>
<evidence type="ECO:0000256" key="2">
    <source>
        <dbReference type="ARBA" id="ARBA00022475"/>
    </source>
</evidence>
<organism evidence="12 13">
    <name type="scientific">Aphidius gifuensis</name>
    <name type="common">Parasitoid wasp</name>
    <dbReference type="NCBI Taxonomy" id="684658"/>
    <lineage>
        <taxon>Eukaryota</taxon>
        <taxon>Metazoa</taxon>
        <taxon>Ecdysozoa</taxon>
        <taxon>Arthropoda</taxon>
        <taxon>Hexapoda</taxon>
        <taxon>Insecta</taxon>
        <taxon>Pterygota</taxon>
        <taxon>Neoptera</taxon>
        <taxon>Endopterygota</taxon>
        <taxon>Hymenoptera</taxon>
        <taxon>Apocrita</taxon>
        <taxon>Ichneumonoidea</taxon>
        <taxon>Braconidae</taxon>
        <taxon>Aphidiinae</taxon>
        <taxon>Aphidius</taxon>
    </lineage>
</organism>
<comment type="caution">
    <text evidence="12">The sequence shown here is derived from an EMBL/GenBank/DDBJ whole genome shotgun (WGS) entry which is preliminary data.</text>
</comment>
<proteinExistence type="inferred from homology"/>
<dbReference type="OrthoDB" id="6435638at2759"/>
<dbReference type="CDD" id="cd15196">
    <property type="entry name" value="7tmA_Vasopressin_Oxytocin"/>
    <property type="match status" value="1"/>
</dbReference>
<comment type="caution">
    <text evidence="10">Lacks conserved residue(s) required for the propagation of feature annotation.</text>
</comment>
<dbReference type="InterPro" id="IPR000276">
    <property type="entry name" value="GPCR_Rhodpsn"/>
</dbReference>
<keyword evidence="6 10" id="KW-0472">Membrane</keyword>
<reference evidence="12 13" key="1">
    <citation type="submission" date="2020-08" db="EMBL/GenBank/DDBJ databases">
        <title>Aphidius gifuensis genome sequencing and assembly.</title>
        <authorList>
            <person name="Du Z."/>
        </authorList>
    </citation>
    <scope>NUCLEOTIDE SEQUENCE [LARGE SCALE GENOMIC DNA]</scope>
    <source>
        <strain evidence="12">YNYX2018</strain>
        <tissue evidence="12">Adults</tissue>
    </source>
</reference>
<sequence length="393" mass="45408">MVNTTTTTTTIIPIIDERDEILAYWEICVLSIILVVTLIGNLLVLFSLWLRRYRGKRRKLTRMYYFMMHLSIADLITGVFNVLPQLVWDITYRFQGGYGLCKIVKFMQPLGNYLSSYVLTATAIDRYHAICYPMSYCLTTSRQSRIMVHSAWCFSLFLCIPQVFVFSYREISTGIWDCWAEFYLPYSQQIYVTWFSIAVFLLPFMVLVFTYVSICIGIWGNSEISKFKKRDELTRMDSNNNNNNNNNREPLITRAKIKTVKQMITVVCLYVITSSPFIGCQLWATWDPNAPQTPFFTGPIFAILVLLSSLTSSVNPWIYLGFNKELRIIIKKFIFRNSENQNENEFLSSTRSSTIIGSTTRYNTTTKYQANKSSSAAAHRNNHSAVVVIQTKS</sequence>
<feature type="domain" description="G-protein coupled receptors family 1 profile" evidence="11">
    <location>
        <begin position="40"/>
        <end position="319"/>
    </location>
</feature>